<dbReference type="STRING" id="61595.SAMN05421644_10753"/>
<dbReference type="InterPro" id="IPR001915">
    <property type="entry name" value="Peptidase_M48"/>
</dbReference>
<keyword evidence="4 8" id="KW-0574">Periplasm</keyword>
<dbReference type="SUPFAM" id="SSF48452">
    <property type="entry name" value="TPR-like"/>
    <property type="match status" value="1"/>
</dbReference>
<dbReference type="PANTHER" id="PTHR22726">
    <property type="entry name" value="METALLOENDOPEPTIDASE OMA1"/>
    <property type="match status" value="1"/>
</dbReference>
<dbReference type="Gene3D" id="1.25.40.10">
    <property type="entry name" value="Tetratricopeptide repeat domain"/>
    <property type="match status" value="1"/>
</dbReference>
<dbReference type="GO" id="GO:0008270">
    <property type="term" value="F:zinc ion binding"/>
    <property type="evidence" value="ECO:0007669"/>
    <property type="project" value="UniProtKB-UniRule"/>
</dbReference>
<keyword evidence="5 8" id="KW-0378">Hydrolase</keyword>
<evidence type="ECO:0000256" key="5">
    <source>
        <dbReference type="ARBA" id="ARBA00022801"/>
    </source>
</evidence>
<comment type="subcellular location">
    <subcellularLocation>
        <location evidence="8">Periplasm</location>
    </subcellularLocation>
</comment>
<feature type="binding site" evidence="8">
    <location>
        <position position="152"/>
    </location>
    <ligand>
        <name>Zn(2+)</name>
        <dbReference type="ChEBI" id="CHEBI:29105"/>
        <note>catalytic</note>
    </ligand>
</feature>
<evidence type="ECO:0000256" key="7">
    <source>
        <dbReference type="ARBA" id="ARBA00023049"/>
    </source>
</evidence>
<dbReference type="GO" id="GO:0042597">
    <property type="term" value="C:periplasmic space"/>
    <property type="evidence" value="ECO:0007669"/>
    <property type="project" value="UniProtKB-SubCell"/>
</dbReference>
<proteinExistence type="inferred from homology"/>
<dbReference type="GO" id="GO:0004222">
    <property type="term" value="F:metalloendopeptidase activity"/>
    <property type="evidence" value="ECO:0007669"/>
    <property type="project" value="InterPro"/>
</dbReference>
<feature type="binding site" evidence="8">
    <location>
        <position position="214"/>
    </location>
    <ligand>
        <name>Zn(2+)</name>
        <dbReference type="ChEBI" id="CHEBI:29105"/>
        <note>catalytic</note>
    </ligand>
</feature>
<evidence type="ECO:0000313" key="10">
    <source>
        <dbReference type="EMBL" id="SDX59047.1"/>
    </source>
</evidence>
<evidence type="ECO:0000256" key="3">
    <source>
        <dbReference type="ARBA" id="ARBA00022729"/>
    </source>
</evidence>
<evidence type="ECO:0000259" key="9">
    <source>
        <dbReference type="Pfam" id="PF01435"/>
    </source>
</evidence>
<name>A0A1H3CY48_ALLWA</name>
<keyword evidence="7 8" id="KW-0482">Metalloprotease</keyword>
<feature type="binding site" evidence="8">
    <location>
        <position position="148"/>
    </location>
    <ligand>
        <name>Zn(2+)</name>
        <dbReference type="ChEBI" id="CHEBI:29105"/>
        <note>catalytic</note>
    </ligand>
</feature>
<comment type="function">
    <text evidence="8">Functions as both a chaperone and a metalloprotease. Maintains the integrity of the outer membrane by promoting either the assembly or the elimination of outer membrane proteins, depending on their folding state.</text>
</comment>
<reference evidence="11" key="1">
    <citation type="submission" date="2016-10" db="EMBL/GenBank/DDBJ databases">
        <authorList>
            <person name="Varghese N."/>
            <person name="Submissions S."/>
        </authorList>
    </citation>
    <scope>NUCLEOTIDE SEQUENCE [LARGE SCALE GENOMIC DNA]</scope>
    <source>
        <strain evidence="11">DSM 173</strain>
    </source>
</reference>
<comment type="similarity">
    <text evidence="8">Belongs to the peptidase M48 family. BepA subfamily.</text>
</comment>
<keyword evidence="6 8" id="KW-0862">Zinc</keyword>
<dbReference type="GO" id="GO:0051603">
    <property type="term" value="P:proteolysis involved in protein catabolic process"/>
    <property type="evidence" value="ECO:0007669"/>
    <property type="project" value="TreeGrafter"/>
</dbReference>
<comment type="cofactor">
    <cofactor evidence="8">
        <name>Zn(2+)</name>
        <dbReference type="ChEBI" id="CHEBI:29105"/>
    </cofactor>
    <text evidence="8">Binds 1 zinc ion per subunit.</text>
</comment>
<protein>
    <recommendedName>
        <fullName evidence="8">Putative beta-barrel assembly-enhancing protease</fullName>
        <ecNumber evidence="8">3.4.-.-</ecNumber>
    </recommendedName>
</protein>
<dbReference type="Pfam" id="PF14559">
    <property type="entry name" value="TPR_19"/>
    <property type="match status" value="1"/>
</dbReference>
<dbReference type="InterPro" id="IPR030873">
    <property type="entry name" value="Protease_BepA"/>
</dbReference>
<dbReference type="Proteomes" id="UP000198672">
    <property type="component" value="Unassembled WGS sequence"/>
</dbReference>
<dbReference type="EMBL" id="FNOW01000007">
    <property type="protein sequence ID" value="SDX59047.1"/>
    <property type="molecule type" value="Genomic_DNA"/>
</dbReference>
<dbReference type="CDD" id="cd07333">
    <property type="entry name" value="M48C_bepA_like"/>
    <property type="match status" value="1"/>
</dbReference>
<evidence type="ECO:0000256" key="1">
    <source>
        <dbReference type="ARBA" id="ARBA00022670"/>
    </source>
</evidence>
<dbReference type="EC" id="3.4.-.-" evidence="8"/>
<feature type="active site" evidence="8">
    <location>
        <position position="149"/>
    </location>
</feature>
<evidence type="ECO:0000256" key="6">
    <source>
        <dbReference type="ARBA" id="ARBA00022833"/>
    </source>
</evidence>
<evidence type="ECO:0000256" key="8">
    <source>
        <dbReference type="HAMAP-Rule" id="MF_00997"/>
    </source>
</evidence>
<sequence>MSCAQRLARLNLTWDRIWQRTAVQLASGLVLLTSLSPLHAQTYRLPDLGSSAETLLSSGAEVRLGQVFMRRVREALPVLDEPLLTDYIESLGQTLVSADRAAAGRFTFFVIDQPVVNAFAGPGGHIGVYAGLILAAETESELAAVIAHEIAHVTQRHLLRGLEDQSKISVPAMALMIAAAILGAQVSPDAGAAAMVGVQAAALQRQINFTRENEHEADRLGITTLAKAGFDPYAMAGFFERLSKSSRIAAYSAPEFLRTHPVNSNRIAEALGRADDFGARQHPDSLRFHLARAALRERSYKRPEQAVAHFRDTLREGRHRSSIAEHYGYALALTRAGQLEAARAALTTAMQAHVSVPEFVVLEARLDHAQGQSERAVQHLAQAVGLSPSHWPLRVAYAEALLHAGRPKQAMDELSAVARLRPGNPMLYDKLEQAAFRAGQQAATHRFRAEKLYAEGDREPAIRQLEIALRQRDLPYHEAAQIQARLEMWQAEEREAKRRERE</sequence>
<dbReference type="InterPro" id="IPR011990">
    <property type="entry name" value="TPR-like_helical_dom_sf"/>
</dbReference>
<feature type="domain" description="Peptidase M48" evidence="9">
    <location>
        <begin position="85"/>
        <end position="272"/>
    </location>
</feature>
<dbReference type="PANTHER" id="PTHR22726:SF1">
    <property type="entry name" value="METALLOENDOPEPTIDASE OMA1, MITOCHONDRIAL"/>
    <property type="match status" value="1"/>
</dbReference>
<dbReference type="Pfam" id="PF01435">
    <property type="entry name" value="Peptidase_M48"/>
    <property type="match status" value="1"/>
</dbReference>
<feature type="active site" description="Proton donor" evidence="8">
    <location>
        <position position="218"/>
    </location>
</feature>
<organism evidence="10 11">
    <name type="scientific">Allochromatium warmingii</name>
    <name type="common">Chromatium warmingii</name>
    <dbReference type="NCBI Taxonomy" id="61595"/>
    <lineage>
        <taxon>Bacteria</taxon>
        <taxon>Pseudomonadati</taxon>
        <taxon>Pseudomonadota</taxon>
        <taxon>Gammaproteobacteria</taxon>
        <taxon>Chromatiales</taxon>
        <taxon>Chromatiaceae</taxon>
        <taxon>Allochromatium</taxon>
    </lineage>
</organism>
<dbReference type="GO" id="GO:0016020">
    <property type="term" value="C:membrane"/>
    <property type="evidence" value="ECO:0007669"/>
    <property type="project" value="InterPro"/>
</dbReference>
<keyword evidence="3 8" id="KW-0732">Signal</keyword>
<dbReference type="HAMAP" id="MF_00997">
    <property type="entry name" value="Protease_BepA"/>
    <property type="match status" value="1"/>
</dbReference>
<dbReference type="OrthoDB" id="9810445at2"/>
<keyword evidence="2 8" id="KW-0479">Metal-binding</keyword>
<dbReference type="RefSeq" id="WP_091332411.1">
    <property type="nucleotide sequence ID" value="NZ_FNOW01000007.1"/>
</dbReference>
<accession>A0A1H3CY48</accession>
<gene>
    <name evidence="10" type="ORF">SAMN05421644_10753</name>
</gene>
<dbReference type="AlphaFoldDB" id="A0A1H3CY48"/>
<dbReference type="InterPro" id="IPR051156">
    <property type="entry name" value="Mito/Outer_Membr_Metalloprot"/>
</dbReference>
<evidence type="ECO:0000256" key="4">
    <source>
        <dbReference type="ARBA" id="ARBA00022764"/>
    </source>
</evidence>
<dbReference type="Gene3D" id="3.30.2010.10">
    <property type="entry name" value="Metalloproteases ('zincins'), catalytic domain"/>
    <property type="match status" value="1"/>
</dbReference>
<evidence type="ECO:0000256" key="2">
    <source>
        <dbReference type="ARBA" id="ARBA00022723"/>
    </source>
</evidence>
<keyword evidence="1 8" id="KW-0645">Protease</keyword>
<evidence type="ECO:0000313" key="11">
    <source>
        <dbReference type="Proteomes" id="UP000198672"/>
    </source>
</evidence>
<keyword evidence="11" id="KW-1185">Reference proteome</keyword>